<proteinExistence type="predicted"/>
<accession>A0A450UDS1</accession>
<evidence type="ECO:0000313" key="2">
    <source>
        <dbReference type="EMBL" id="VFJ90666.1"/>
    </source>
</evidence>
<evidence type="ECO:0000256" key="1">
    <source>
        <dbReference type="SAM" id="MobiDB-lite"/>
    </source>
</evidence>
<feature type="compositionally biased region" description="Basic and acidic residues" evidence="1">
    <location>
        <begin position="9"/>
        <end position="24"/>
    </location>
</feature>
<feature type="compositionally biased region" description="Polar residues" evidence="1">
    <location>
        <begin position="52"/>
        <end position="63"/>
    </location>
</feature>
<organism evidence="2">
    <name type="scientific">Candidatus Kentrum sp. LFY</name>
    <dbReference type="NCBI Taxonomy" id="2126342"/>
    <lineage>
        <taxon>Bacteria</taxon>
        <taxon>Pseudomonadati</taxon>
        <taxon>Pseudomonadota</taxon>
        <taxon>Gammaproteobacteria</taxon>
        <taxon>Candidatus Kentrum</taxon>
    </lineage>
</organism>
<sequence>MPNWKSNHRNSDDRRDNRQDHEQNTRQATRENGAPEETPTETGAHHPDNRQDNQGTEVPSPTETAHPDEPVASPPLAPQRPLLFQQSPAVYVGDYRPSVAALRRSFALGEETTPDEELLDRFGRIEVVHNGLDLQTPGASFFVRNLQFDVGTSDEGNRRIGHRILPVDDGNNGDNPTNRETEETIRKALGVSEGHLAPYEIIFTHPETHGPDGEGLWREFPGDGRKGTLKTIAGPGGVTQGSATHRGGAVGFRGITHNSPENYHGNQFQVRGYPAVAVGMTISGVHPDVVASQRNRASFLLNDGVNFSVRDYKNDFVRIRDANTVLMFARDWIVHRALTRIENGSIPETPEIRAILDELASPALKTYLGSEDWTCYCAEHRASVDYLMTSLQFTEAGFREVYDGTSMWGKRPGDLGGKLFALYSHVIIAKAKAQGVPYREEGQMADGISPESWGGPDGGQFFTPLWQRMGLSRIDVRPFDGPEQYDAFENARIHGTLEQYKARWNDYPVIPLPPGKALPYGPQTNADLIASFIKKVHDWRDVGGIQAATAIMAFMGKATERHGISPQDYAELVTPIIGEFLIADALAKGAPDAWFTKAGPTLGAALTALVPADAPPERAIALRELFLGVAGGAAELLASQKADLQERCAGNPVDRAVVDAELDQMLANDIIAARHTEVGDRARFVKNNIPPQTLLDILHGLHRPVAPSDWNDGMVGFVYLGTLMDGSEVSGV</sequence>
<dbReference type="EMBL" id="CAADFF010000021">
    <property type="protein sequence ID" value="VFJ90666.1"/>
    <property type="molecule type" value="Genomic_DNA"/>
</dbReference>
<name>A0A450UDS1_9GAMM</name>
<reference evidence="2" key="1">
    <citation type="submission" date="2019-02" db="EMBL/GenBank/DDBJ databases">
        <authorList>
            <person name="Gruber-Vodicka R. H."/>
            <person name="Seah K. B. B."/>
        </authorList>
    </citation>
    <scope>NUCLEOTIDE SEQUENCE</scope>
    <source>
        <strain evidence="2">BECK_M7</strain>
    </source>
</reference>
<dbReference type="AlphaFoldDB" id="A0A450UDS1"/>
<gene>
    <name evidence="2" type="ORF">BECKLFY1418B_GA0070995_10217</name>
</gene>
<protein>
    <submittedName>
        <fullName evidence="2">Uncharacterized protein</fullName>
    </submittedName>
</protein>
<feature type="region of interest" description="Disordered" evidence="1">
    <location>
        <begin position="1"/>
        <end position="79"/>
    </location>
</feature>